<protein>
    <submittedName>
        <fullName evidence="8">Unannotated protein</fullName>
    </submittedName>
</protein>
<gene>
    <name evidence="8" type="ORF">UFOPK2975_00030</name>
</gene>
<feature type="transmembrane region" description="Helical" evidence="6">
    <location>
        <begin position="399"/>
        <end position="419"/>
    </location>
</feature>
<organism evidence="8">
    <name type="scientific">freshwater metagenome</name>
    <dbReference type="NCBI Taxonomy" id="449393"/>
    <lineage>
        <taxon>unclassified sequences</taxon>
        <taxon>metagenomes</taxon>
        <taxon>ecological metagenomes</taxon>
    </lineage>
</organism>
<comment type="subcellular location">
    <subcellularLocation>
        <location evidence="1">Cell membrane</location>
        <topology evidence="1">Multi-pass membrane protein</topology>
    </subcellularLocation>
</comment>
<evidence type="ECO:0000256" key="3">
    <source>
        <dbReference type="ARBA" id="ARBA00022692"/>
    </source>
</evidence>
<keyword evidence="5 6" id="KW-0472">Membrane</keyword>
<dbReference type="PANTHER" id="PTHR34820">
    <property type="entry name" value="INNER MEMBRANE PROTEIN YEBZ"/>
    <property type="match status" value="1"/>
</dbReference>
<name>A0A6J6WDH1_9ZZZZ</name>
<evidence type="ECO:0000256" key="2">
    <source>
        <dbReference type="ARBA" id="ARBA00022475"/>
    </source>
</evidence>
<keyword evidence="3 6" id="KW-0812">Transmembrane</keyword>
<evidence type="ECO:0000256" key="6">
    <source>
        <dbReference type="SAM" id="Phobius"/>
    </source>
</evidence>
<feature type="transmembrane region" description="Helical" evidence="6">
    <location>
        <begin position="319"/>
        <end position="342"/>
    </location>
</feature>
<evidence type="ECO:0000313" key="8">
    <source>
        <dbReference type="EMBL" id="CAB4783081.1"/>
    </source>
</evidence>
<keyword evidence="4 6" id="KW-1133">Transmembrane helix</keyword>
<dbReference type="InterPro" id="IPR032694">
    <property type="entry name" value="CopC/D"/>
</dbReference>
<sequence>MTSPQLQRFTAKRMASLIGFAIASFIYIGGTNIGGFGALGALASGVAGTNEVTTSNPMRNQIVQVQPPQIQMVFRDAITDIGKMGLTVVCNNESVGIALPQLGVDSKTVSVALTTPFAAGECLIDWKLADGSQGSIPFTSQIVSETTIPAADAASADTTVPAVIGEVVAQSAGAGPRVGGLLGLLRIFEYLLVAAIFGGLLTVTLAWPEGIDYGVCLRFFRITWLLAVATMYLIVAITAMRNSDNTFIGSLNPFSWFGALNDAAGLVLLLRFALVIGSFWVTFQPARVFEPATQVPAITLITVMMATFGLTRIGQHVPLFNYIFGIAHALAIGMWLGGLLLLSRTVLNAPGEADLLNAVRGFTRISVTLILVSIATGVMQVYLLDSFNIFSTGHGRLNLLKLIVVSGMVWISLMFKNFAVTRLSKESELTSKMAWRLRRAVSTELLVGILVLGLTSWMVPMHPPQARASGAGPTVPYAFREDLENDRFHVIISLTPGTTGVNAMRIELLEPTRINNFVVKLIPSEIGYAGIAINVPLKRRGAAIVMGDGSFTLPVAGVWSIEISGATTTGELIPLATTINITESAVVPTTTLAPELAPATTLAGG</sequence>
<dbReference type="AlphaFoldDB" id="A0A6J6WDH1"/>
<feature type="transmembrane region" description="Helical" evidence="6">
    <location>
        <begin position="219"/>
        <end position="243"/>
    </location>
</feature>
<proteinExistence type="predicted"/>
<dbReference type="InterPro" id="IPR008457">
    <property type="entry name" value="Cu-R_CopD_dom"/>
</dbReference>
<dbReference type="PANTHER" id="PTHR34820:SF4">
    <property type="entry name" value="INNER MEMBRANE PROTEIN YEBZ"/>
    <property type="match status" value="1"/>
</dbReference>
<feature type="transmembrane region" description="Helical" evidence="6">
    <location>
        <begin position="187"/>
        <end position="207"/>
    </location>
</feature>
<dbReference type="GO" id="GO:0005886">
    <property type="term" value="C:plasma membrane"/>
    <property type="evidence" value="ECO:0007669"/>
    <property type="project" value="UniProtKB-SubCell"/>
</dbReference>
<evidence type="ECO:0000256" key="5">
    <source>
        <dbReference type="ARBA" id="ARBA00023136"/>
    </source>
</evidence>
<accession>A0A6J6WDH1</accession>
<evidence type="ECO:0000256" key="4">
    <source>
        <dbReference type="ARBA" id="ARBA00022989"/>
    </source>
</evidence>
<dbReference type="Pfam" id="PF05425">
    <property type="entry name" value="CopD"/>
    <property type="match status" value="1"/>
</dbReference>
<feature type="transmembrane region" description="Helical" evidence="6">
    <location>
        <begin position="263"/>
        <end position="283"/>
    </location>
</feature>
<evidence type="ECO:0000256" key="1">
    <source>
        <dbReference type="ARBA" id="ARBA00004651"/>
    </source>
</evidence>
<reference evidence="8" key="1">
    <citation type="submission" date="2020-05" db="EMBL/GenBank/DDBJ databases">
        <authorList>
            <person name="Chiriac C."/>
            <person name="Salcher M."/>
            <person name="Ghai R."/>
            <person name="Kavagutti S V."/>
        </authorList>
    </citation>
    <scope>NUCLEOTIDE SEQUENCE</scope>
</reference>
<keyword evidence="2" id="KW-1003">Cell membrane</keyword>
<dbReference type="EMBL" id="CAFAAG010000001">
    <property type="protein sequence ID" value="CAB4783081.1"/>
    <property type="molecule type" value="Genomic_DNA"/>
</dbReference>
<dbReference type="GO" id="GO:0006825">
    <property type="term" value="P:copper ion transport"/>
    <property type="evidence" value="ECO:0007669"/>
    <property type="project" value="InterPro"/>
</dbReference>
<feature type="transmembrane region" description="Helical" evidence="6">
    <location>
        <begin position="440"/>
        <end position="459"/>
    </location>
</feature>
<evidence type="ECO:0000259" key="7">
    <source>
        <dbReference type="Pfam" id="PF05425"/>
    </source>
</evidence>
<feature type="transmembrane region" description="Helical" evidence="6">
    <location>
        <begin position="295"/>
        <end position="313"/>
    </location>
</feature>
<feature type="domain" description="Copper resistance protein D" evidence="7">
    <location>
        <begin position="358"/>
        <end position="458"/>
    </location>
</feature>
<feature type="transmembrane region" description="Helical" evidence="6">
    <location>
        <begin position="362"/>
        <end position="384"/>
    </location>
</feature>